<feature type="domain" description="PIK helical" evidence="7">
    <location>
        <begin position="552"/>
        <end position="732"/>
    </location>
</feature>
<dbReference type="InterPro" id="IPR035892">
    <property type="entry name" value="C2_domain_sf"/>
</dbReference>
<dbReference type="SUPFAM" id="SSF54236">
    <property type="entry name" value="Ubiquitin-like"/>
    <property type="match status" value="1"/>
</dbReference>
<dbReference type="InterPro" id="IPR011009">
    <property type="entry name" value="Kinase-like_dom_sf"/>
</dbReference>
<keyword evidence="3 10" id="KW-0418">Kinase</keyword>
<dbReference type="InterPro" id="IPR016024">
    <property type="entry name" value="ARM-type_fold"/>
</dbReference>
<dbReference type="InterPro" id="IPR000403">
    <property type="entry name" value="PI3/4_kinase_cat_dom"/>
</dbReference>
<evidence type="ECO:0000256" key="3">
    <source>
        <dbReference type="ARBA" id="ARBA00022777"/>
    </source>
</evidence>
<feature type="domain" description="PI3K-RBD" evidence="8">
    <location>
        <begin position="234"/>
        <end position="336"/>
    </location>
</feature>
<keyword evidence="2" id="KW-0547">Nucleotide-binding</keyword>
<sequence>MAMAWTYFDVAGRPMDGSPQLPSIKTPEYMIDRDRPNNYIRDVDFLFPNGILLPFSVRDYFSPPMDQIKTSIIWREVHNYRPLADNDIRAEKNSYNFFFINRMGESPEEVKMDESQNLEAWKLQPFLAMFQKLVENKEEDDRSTKTLDKIKIDHLIGRGIQKESQESFQTKVAEINHYLKQKMSEMAREPGITILRRDPKSPMENQFQWKYPVRLRSHDFIPSQPGVESRIVNIGAIVVDIGFGERAKMCYKLTTRVSQNNGKTPEDAVKMELPLNKKRTTLNYGTPLEDSKLYIALKVIGQAEEYIYGNKFPLQQYKYVYQCLVKNTAPQFLLVARESVIDPKPAVPPRKGSIANYSQIPSDRRGDDICVWDLKEGYYLTVRGIGKVQLPDGAKVKLFMGLYHGSEALCSIKTTDEMVVQEGVCNMKLDVAFDIPACDIPQMARVCFTLCATGKKKDQTAVAWVNVAVFDFRSRLTRGDRNLPMWPWTDEMQTEEFLYPIGSVTPNAQGNEATTLLIKFPDFNMKNNIRYPAFDKVLECAAKHMEPSGAPGSAMMKVSKSHLEQLMMIVQRDSLSPLFEQDKELLWMMRYECCHKFPHALPKVLSSVKWNSHIDVAKMIAVLQTWPKLDVDFALQLLDFNYPDKNIRKFAVSCLDNKDTFSDDELSRYLLQLVQALKYETHLCCPLVEFLLTRALGNQHIGHQLFWLLKSEMYNPYVSVQYRLILEVYLVVSGEHMMALHKQQEALGKLCIVNGLIKSERYNMGDQKSHEQAKKDMQAVLQQKTYQDILSNLGSPLSPLFRLKSLAIDKCKFMKSKKRPLWLVWKDDLGQDVSLIYKNGDDLRQDMLTLQMLEIMDNIWQSEGLDLRMNVYRCLATGQEQGVIEAVGQSQTIANIQKWFNRGAFDKKAVFEWLKHHHKTPESLDEAVEEFILSCAGYCVATYVLGIGDRHNDNIMLKQSGQLFHIDFGHFLGNFKSKFGVKRERVPFVLTTHFVYVIQKGKSNNSENFKRFQSTCEKAYLILRKKAPLLFSLFLMMLSSGIPQLTCPKDVNYLRETLVPHLSEIDARAHLRSRFNQVLKGSWKASLYFWFHIQLNQ</sequence>
<dbReference type="Gene3D" id="3.30.1010.10">
    <property type="entry name" value="Phosphatidylinositol 3-kinase Catalytic Subunit, Chain A, domain 4"/>
    <property type="match status" value="1"/>
</dbReference>
<protein>
    <submittedName>
        <fullName evidence="10">Phosphatidylinositol-4,5-bisphosphate 3-kinase</fullName>
        <ecNumber evidence="10">2.7.1.153</ecNumber>
    </submittedName>
</protein>
<dbReference type="SMART" id="SM00145">
    <property type="entry name" value="PI3Ka"/>
    <property type="match status" value="1"/>
</dbReference>
<feature type="domain" description="C2 PI3K-type" evidence="9">
    <location>
        <begin position="374"/>
        <end position="521"/>
    </location>
</feature>
<dbReference type="PROSITE" id="PS00916">
    <property type="entry name" value="PI3_4_KINASE_2"/>
    <property type="match status" value="1"/>
</dbReference>
<evidence type="ECO:0000259" key="9">
    <source>
        <dbReference type="PROSITE" id="PS51547"/>
    </source>
</evidence>
<evidence type="ECO:0000256" key="5">
    <source>
        <dbReference type="PROSITE-ProRule" id="PRU00880"/>
    </source>
</evidence>
<dbReference type="Gene3D" id="3.10.20.770">
    <property type="match status" value="1"/>
</dbReference>
<dbReference type="Pfam" id="PF00613">
    <property type="entry name" value="PI3Ka"/>
    <property type="match status" value="1"/>
</dbReference>
<comment type="similarity">
    <text evidence="5">Belongs to the PI3/PI4-kinase family.</text>
</comment>
<evidence type="ECO:0000313" key="10">
    <source>
        <dbReference type="EMBL" id="ANF99566.1"/>
    </source>
</evidence>
<dbReference type="AlphaFoldDB" id="A0A172ZPS6"/>
<reference evidence="10" key="1">
    <citation type="submission" date="2016-05" db="EMBL/GenBank/DDBJ databases">
        <title>Identification and expression analysis of immune-related genes linked to PI3K-AKT signaling pathway under stresses and bacterial challenge from the small abalone Haliotis diversicolor.</title>
        <authorList>
            <person name="Sun Y."/>
            <person name="Wang Y."/>
        </authorList>
    </citation>
    <scope>NUCLEOTIDE SEQUENCE</scope>
</reference>
<dbReference type="PROSITE" id="PS51545">
    <property type="entry name" value="PIK_HELICAL"/>
    <property type="match status" value="1"/>
</dbReference>
<dbReference type="GO" id="GO:0005942">
    <property type="term" value="C:phosphatidylinositol 3-kinase complex"/>
    <property type="evidence" value="ECO:0007669"/>
    <property type="project" value="TreeGrafter"/>
</dbReference>
<dbReference type="GO" id="GO:0048015">
    <property type="term" value="P:phosphatidylinositol-mediated signaling"/>
    <property type="evidence" value="ECO:0007669"/>
    <property type="project" value="TreeGrafter"/>
</dbReference>
<dbReference type="Gene3D" id="1.25.40.70">
    <property type="entry name" value="Phosphatidylinositol 3-kinase, accessory domain (PIK)"/>
    <property type="match status" value="1"/>
</dbReference>
<dbReference type="PROSITE" id="PS51547">
    <property type="entry name" value="C2_PI3K"/>
    <property type="match status" value="1"/>
</dbReference>
<dbReference type="InterPro" id="IPR042236">
    <property type="entry name" value="PI3K_accessory_sf"/>
</dbReference>
<evidence type="ECO:0000256" key="2">
    <source>
        <dbReference type="ARBA" id="ARBA00022741"/>
    </source>
</evidence>
<feature type="domain" description="PI3K/PI4K catalytic" evidence="6">
    <location>
        <begin position="807"/>
        <end position="1083"/>
    </location>
</feature>
<evidence type="ECO:0000256" key="1">
    <source>
        <dbReference type="ARBA" id="ARBA00022679"/>
    </source>
</evidence>
<evidence type="ECO:0000256" key="4">
    <source>
        <dbReference type="ARBA" id="ARBA00022840"/>
    </source>
</evidence>
<evidence type="ECO:0000259" key="7">
    <source>
        <dbReference type="PROSITE" id="PS51545"/>
    </source>
</evidence>
<dbReference type="GO" id="GO:0005886">
    <property type="term" value="C:plasma membrane"/>
    <property type="evidence" value="ECO:0007669"/>
    <property type="project" value="TreeGrafter"/>
</dbReference>
<dbReference type="PANTHER" id="PTHR10048">
    <property type="entry name" value="PHOSPHATIDYLINOSITOL KINASE"/>
    <property type="match status" value="1"/>
</dbReference>
<dbReference type="GO" id="GO:0005737">
    <property type="term" value="C:cytoplasm"/>
    <property type="evidence" value="ECO:0007669"/>
    <property type="project" value="TreeGrafter"/>
</dbReference>
<dbReference type="PANTHER" id="PTHR10048:SF118">
    <property type="entry name" value="PI-3 KINASE"/>
    <property type="match status" value="1"/>
</dbReference>
<dbReference type="Pfam" id="PF00792">
    <property type="entry name" value="PI3K_C2"/>
    <property type="match status" value="1"/>
</dbReference>
<dbReference type="Pfam" id="PF00454">
    <property type="entry name" value="PI3_PI4_kinase"/>
    <property type="match status" value="1"/>
</dbReference>
<dbReference type="GO" id="GO:0046934">
    <property type="term" value="F:1-phosphatidylinositol-4,5-bisphosphate 3-kinase activity"/>
    <property type="evidence" value="ECO:0007669"/>
    <property type="project" value="UniProtKB-EC"/>
</dbReference>
<dbReference type="InterPro" id="IPR015433">
    <property type="entry name" value="PI3/4_kinase"/>
</dbReference>
<dbReference type="GO" id="GO:0016477">
    <property type="term" value="P:cell migration"/>
    <property type="evidence" value="ECO:0007669"/>
    <property type="project" value="TreeGrafter"/>
</dbReference>
<dbReference type="FunFam" id="1.10.1070.11:FF:000001">
    <property type="entry name" value="Phosphatidylinositol 4,5-bisphosphate 3-kinase catalytic subunit"/>
    <property type="match status" value="1"/>
</dbReference>
<dbReference type="InterPro" id="IPR001263">
    <property type="entry name" value="PI3K_accessory_dom"/>
</dbReference>
<dbReference type="GO" id="GO:0016303">
    <property type="term" value="F:1-phosphatidylinositol-3-kinase activity"/>
    <property type="evidence" value="ECO:0007669"/>
    <property type="project" value="TreeGrafter"/>
</dbReference>
<dbReference type="InterPro" id="IPR036940">
    <property type="entry name" value="PI3/4_kinase_cat_sf"/>
</dbReference>
<dbReference type="Gene3D" id="2.60.40.150">
    <property type="entry name" value="C2 domain"/>
    <property type="match status" value="1"/>
</dbReference>
<dbReference type="PROSITE" id="PS50290">
    <property type="entry name" value="PI3_4_KINASE_3"/>
    <property type="match status" value="1"/>
</dbReference>
<keyword evidence="1 10" id="KW-0808">Transferase</keyword>
<dbReference type="InterPro" id="IPR018936">
    <property type="entry name" value="PI3/4_kinase_CS"/>
</dbReference>
<evidence type="ECO:0000259" key="8">
    <source>
        <dbReference type="PROSITE" id="PS51546"/>
    </source>
</evidence>
<evidence type="ECO:0000259" key="6">
    <source>
        <dbReference type="PROSITE" id="PS50290"/>
    </source>
</evidence>
<organism evidence="10">
    <name type="scientific">Haliotis diversicolor</name>
    <name type="common">Abalone</name>
    <name type="synonym">Sulculus diversicolor</name>
    <dbReference type="NCBI Taxonomy" id="36095"/>
    <lineage>
        <taxon>Eukaryota</taxon>
        <taxon>Metazoa</taxon>
        <taxon>Spiralia</taxon>
        <taxon>Lophotrochozoa</taxon>
        <taxon>Mollusca</taxon>
        <taxon>Gastropoda</taxon>
        <taxon>Vetigastropoda</taxon>
        <taxon>Lepetellida</taxon>
        <taxon>Haliotoidea</taxon>
        <taxon>Haliotidae</taxon>
        <taxon>Haliotis</taxon>
    </lineage>
</organism>
<dbReference type="Gene3D" id="1.10.1070.11">
    <property type="entry name" value="Phosphatidylinositol 3-/4-kinase, catalytic domain"/>
    <property type="match status" value="1"/>
</dbReference>
<dbReference type="Pfam" id="PF00794">
    <property type="entry name" value="PI3K_rbd"/>
    <property type="match status" value="1"/>
</dbReference>
<dbReference type="SUPFAM" id="SSF49562">
    <property type="entry name" value="C2 domain (Calcium/lipid-binding domain, CaLB)"/>
    <property type="match status" value="1"/>
</dbReference>
<dbReference type="EC" id="2.7.1.153" evidence="10"/>
<dbReference type="SMART" id="SM00146">
    <property type="entry name" value="PI3Kc"/>
    <property type="match status" value="1"/>
</dbReference>
<name>A0A172ZPS6_HALDV</name>
<dbReference type="SUPFAM" id="SSF48371">
    <property type="entry name" value="ARM repeat"/>
    <property type="match status" value="1"/>
</dbReference>
<dbReference type="EMBL" id="KX245017">
    <property type="protein sequence ID" value="ANF99566.1"/>
    <property type="molecule type" value="mRNA"/>
</dbReference>
<dbReference type="GO" id="GO:0005524">
    <property type="term" value="F:ATP binding"/>
    <property type="evidence" value="ECO:0007669"/>
    <property type="project" value="UniProtKB-KW"/>
</dbReference>
<accession>A0A172ZPS6</accession>
<proteinExistence type="evidence at transcript level"/>
<dbReference type="InterPro" id="IPR000341">
    <property type="entry name" value="PI3K_Ras-bd_dom"/>
</dbReference>
<keyword evidence="4" id="KW-0067">ATP-binding</keyword>
<dbReference type="GO" id="GO:0043491">
    <property type="term" value="P:phosphatidylinositol 3-kinase/protein kinase B signal transduction"/>
    <property type="evidence" value="ECO:0007669"/>
    <property type="project" value="TreeGrafter"/>
</dbReference>
<dbReference type="PROSITE" id="PS51546">
    <property type="entry name" value="PI3K_RBD"/>
    <property type="match status" value="1"/>
</dbReference>
<dbReference type="InterPro" id="IPR002420">
    <property type="entry name" value="PI3K-type_C2_dom"/>
</dbReference>
<dbReference type="InterPro" id="IPR029071">
    <property type="entry name" value="Ubiquitin-like_domsf"/>
</dbReference>
<dbReference type="GO" id="GO:0035005">
    <property type="term" value="F:1-phosphatidylinositol-4-phosphate 3-kinase activity"/>
    <property type="evidence" value="ECO:0007669"/>
    <property type="project" value="TreeGrafter"/>
</dbReference>
<dbReference type="SUPFAM" id="SSF56112">
    <property type="entry name" value="Protein kinase-like (PK-like)"/>
    <property type="match status" value="1"/>
</dbReference>